<dbReference type="KEGG" id="mefw:F1737_03485"/>
<reference evidence="7 8" key="1">
    <citation type="submission" date="2019-09" db="EMBL/GenBank/DDBJ databases">
        <title>The complete genome of Methanoplanus sp. FWC-SCC4.</title>
        <authorList>
            <person name="Chen S.-C."/>
            <person name="Zhou Y.-Z."/>
            <person name="Lai M.-C."/>
        </authorList>
    </citation>
    <scope>NUCLEOTIDE SEQUENCE [LARGE SCALE GENOMIC DNA]</scope>
    <source>
        <strain evidence="7 8">FWC-SCC4</strain>
    </source>
</reference>
<evidence type="ECO:0000259" key="6">
    <source>
        <dbReference type="Pfam" id="PF01957"/>
    </source>
</evidence>
<evidence type="ECO:0000256" key="5">
    <source>
        <dbReference type="SAM" id="Phobius"/>
    </source>
</evidence>
<dbReference type="PANTHER" id="PTHR33507">
    <property type="entry name" value="INNER MEMBRANE PROTEIN YBBJ"/>
    <property type="match status" value="1"/>
</dbReference>
<keyword evidence="8" id="KW-1185">Reference proteome</keyword>
<dbReference type="Proteomes" id="UP001301797">
    <property type="component" value="Chromosome"/>
</dbReference>
<dbReference type="Gene3D" id="2.40.50.140">
    <property type="entry name" value="Nucleic acid-binding proteins"/>
    <property type="match status" value="1"/>
</dbReference>
<organism evidence="7 8">
    <name type="scientific">Methanochimaera problematica</name>
    <dbReference type="NCBI Taxonomy" id="2609417"/>
    <lineage>
        <taxon>Archaea</taxon>
        <taxon>Methanobacteriati</taxon>
        <taxon>Methanobacteriota</taxon>
        <taxon>Stenosarchaea group</taxon>
        <taxon>Methanomicrobia</taxon>
        <taxon>Methanomicrobiales</taxon>
        <taxon>Methanomicrobiaceae</taxon>
        <taxon>Methanochimaera</taxon>
    </lineage>
</organism>
<keyword evidence="3 5" id="KW-1133">Transmembrane helix</keyword>
<proteinExistence type="predicted"/>
<dbReference type="EMBL" id="CP043875">
    <property type="protein sequence ID" value="WOF15820.1"/>
    <property type="molecule type" value="Genomic_DNA"/>
</dbReference>
<dbReference type="Pfam" id="PF01957">
    <property type="entry name" value="NfeD"/>
    <property type="match status" value="1"/>
</dbReference>
<dbReference type="GO" id="GO:0005886">
    <property type="term" value="C:plasma membrane"/>
    <property type="evidence" value="ECO:0007669"/>
    <property type="project" value="TreeGrafter"/>
</dbReference>
<comment type="subcellular location">
    <subcellularLocation>
        <location evidence="1">Membrane</location>
        <topology evidence="1">Multi-pass membrane protein</topology>
    </subcellularLocation>
</comment>
<feature type="transmembrane region" description="Helical" evidence="5">
    <location>
        <begin position="54"/>
        <end position="76"/>
    </location>
</feature>
<dbReference type="AlphaFoldDB" id="A0AA97FAI5"/>
<gene>
    <name evidence="7" type="ORF">F1737_03485</name>
</gene>
<evidence type="ECO:0000256" key="3">
    <source>
        <dbReference type="ARBA" id="ARBA00022989"/>
    </source>
</evidence>
<feature type="transmembrane region" description="Helical" evidence="5">
    <location>
        <begin position="6"/>
        <end position="22"/>
    </location>
</feature>
<keyword evidence="2 5" id="KW-0812">Transmembrane</keyword>
<evidence type="ECO:0000313" key="8">
    <source>
        <dbReference type="Proteomes" id="UP001301797"/>
    </source>
</evidence>
<dbReference type="GeneID" id="85229200"/>
<dbReference type="SUPFAM" id="SSF141322">
    <property type="entry name" value="NfeD domain-like"/>
    <property type="match status" value="1"/>
</dbReference>
<accession>A0AA97FAI5</accession>
<protein>
    <submittedName>
        <fullName evidence="7">NfeD family protein</fullName>
    </submittedName>
</protein>
<evidence type="ECO:0000256" key="1">
    <source>
        <dbReference type="ARBA" id="ARBA00004141"/>
    </source>
</evidence>
<dbReference type="InterPro" id="IPR012340">
    <property type="entry name" value="NA-bd_OB-fold"/>
</dbReference>
<evidence type="ECO:0000313" key="7">
    <source>
        <dbReference type="EMBL" id="WOF15820.1"/>
    </source>
</evidence>
<name>A0AA97FAI5_9EURY</name>
<feature type="transmembrane region" description="Helical" evidence="5">
    <location>
        <begin position="29"/>
        <end position="48"/>
    </location>
</feature>
<dbReference type="RefSeq" id="WP_317137393.1">
    <property type="nucleotide sequence ID" value="NZ_CP043875.1"/>
</dbReference>
<dbReference type="InterPro" id="IPR052165">
    <property type="entry name" value="Membrane_assoc_protease"/>
</dbReference>
<feature type="domain" description="NfeD-like C-terminal" evidence="6">
    <location>
        <begin position="92"/>
        <end position="149"/>
    </location>
</feature>
<dbReference type="InterPro" id="IPR002810">
    <property type="entry name" value="NfeD-like_C"/>
</dbReference>
<keyword evidence="4 5" id="KW-0472">Membrane</keyword>
<evidence type="ECO:0000256" key="4">
    <source>
        <dbReference type="ARBA" id="ARBA00023136"/>
    </source>
</evidence>
<evidence type="ECO:0000256" key="2">
    <source>
        <dbReference type="ARBA" id="ARBA00022692"/>
    </source>
</evidence>
<dbReference type="PANTHER" id="PTHR33507:SF3">
    <property type="entry name" value="INNER MEMBRANE PROTEIN YBBJ"/>
    <property type="match status" value="1"/>
</dbReference>
<sequence length="151" mass="16237">MVVETIAIGWILILIGVILLLAEAFNPGFFIAVPGTTLIIIGCISLLLPELFNSPWIIIIGVLTALMAAGASVWIYSKITPDKGRPFTVSKDSLVGKTGTVIENVESDNIKGKVDIENVDWSARSNAGVIEKGRKVRVVKSEGVHIIVEEI</sequence>